<comment type="caution">
    <text evidence="3">The sequence shown here is derived from an EMBL/GenBank/DDBJ whole genome shotgun (WGS) entry which is preliminary data.</text>
</comment>
<dbReference type="EMBL" id="CAJZBQ010000003">
    <property type="protein sequence ID" value="CAG9310844.1"/>
    <property type="molecule type" value="Genomic_DNA"/>
</dbReference>
<dbReference type="InterPro" id="IPR029058">
    <property type="entry name" value="AB_hydrolase_fold"/>
</dbReference>
<dbReference type="GO" id="GO:0008474">
    <property type="term" value="F:palmitoyl-(protein) hydrolase activity"/>
    <property type="evidence" value="ECO:0007669"/>
    <property type="project" value="TreeGrafter"/>
</dbReference>
<evidence type="ECO:0000256" key="1">
    <source>
        <dbReference type="SAM" id="Coils"/>
    </source>
</evidence>
<dbReference type="SUPFAM" id="SSF53474">
    <property type="entry name" value="alpha/beta-Hydrolases"/>
    <property type="match status" value="1"/>
</dbReference>
<sequence>MLGDSFILLQLFLLASLLLSLIFFFFYMLSYIVTGPGSFTLFIILICYLLHSIIEGLVFPGSITLCRRASEIGISKRFASELKTTINDLEAILVNLQKVKESYEDQQLKHFNLSFSKKSFLSVMKHLNELQKQGLISPNQDRLLTLLVQLEECLKGIKIDAGKNVESLWDLLDKIHKKKIQTSLESLQIPLKLCKELNTFIYQSYGKTNCLQKAKRWMTDPLLGNLNYMRVILSSQLNGEQIWIQGHDGMRIDCMLFPSHWNPNGPTMLFCNPNVGFYELMHFQTEWLEFYLALGINVFAWNYRGYGRSQGRSEIPNFKKDGEMIVNYLRNTRQVNKLGVHGLSLGGCVATHLARNCDLDFLFADRTFSTLGDATRYNFGQFAFYPFQILGPVDTDSAGDYISSHCYKVLAADPRDDMIDDLASLKSGIAIQLFTKQSAIPYIDPALFEKKSFILNIEDLDRAVEVLKRLGNLIKGMIRAMQSQPNSEATPESAIKAIKKQKVYKCGNESLDDYEKIAEIVVDVHNVLAHLDAGGKSLSIILSSKYIRLNFIAWLLVIDIWGSDCNEYTENLDLGKVKSLELMKYCIECLKNLISQNKICPCTLMQAIIADLHILTDTLAKIHNKLEEGENSTEANESLSSFDSFKESIDYSSAGYLIPLKNGHNGILSSIERHIYERHLARAHFIS</sequence>
<dbReference type="GO" id="GO:0016020">
    <property type="term" value="C:membrane"/>
    <property type="evidence" value="ECO:0007669"/>
    <property type="project" value="TreeGrafter"/>
</dbReference>
<dbReference type="AlphaFoldDB" id="A0AAU9II54"/>
<keyword evidence="1" id="KW-0175">Coiled coil</keyword>
<evidence type="ECO:0008006" key="5">
    <source>
        <dbReference type="Google" id="ProtNLM"/>
    </source>
</evidence>
<accession>A0AAU9II54</accession>
<keyword evidence="4" id="KW-1185">Reference proteome</keyword>
<name>A0AAU9II54_9CILI</name>
<feature type="transmembrane region" description="Helical" evidence="2">
    <location>
        <begin position="39"/>
        <end position="59"/>
    </location>
</feature>
<keyword evidence="2" id="KW-0472">Membrane</keyword>
<protein>
    <recommendedName>
        <fullName evidence="5">Serine aminopeptidase S33 domain-containing protein</fullName>
    </recommendedName>
</protein>
<dbReference type="PANTHER" id="PTHR12277">
    <property type="entry name" value="ALPHA/BETA HYDROLASE DOMAIN-CONTAINING PROTEIN"/>
    <property type="match status" value="1"/>
</dbReference>
<feature type="coiled-coil region" evidence="1">
    <location>
        <begin position="79"/>
        <end position="106"/>
    </location>
</feature>
<evidence type="ECO:0000256" key="2">
    <source>
        <dbReference type="SAM" id="Phobius"/>
    </source>
</evidence>
<reference evidence="3" key="1">
    <citation type="submission" date="2021-09" db="EMBL/GenBank/DDBJ databases">
        <authorList>
            <consortium name="AG Swart"/>
            <person name="Singh M."/>
            <person name="Singh A."/>
            <person name="Seah K."/>
            <person name="Emmerich C."/>
        </authorList>
    </citation>
    <scope>NUCLEOTIDE SEQUENCE</scope>
    <source>
        <strain evidence="3">ATCC30299</strain>
    </source>
</reference>
<keyword evidence="2" id="KW-1133">Transmembrane helix</keyword>
<proteinExistence type="predicted"/>
<evidence type="ECO:0000313" key="3">
    <source>
        <dbReference type="EMBL" id="CAG9310844.1"/>
    </source>
</evidence>
<keyword evidence="2" id="KW-0812">Transmembrane</keyword>
<gene>
    <name evidence="3" type="ORF">BSTOLATCC_MIC2558</name>
</gene>
<organism evidence="3 4">
    <name type="scientific">Blepharisma stoltei</name>
    <dbReference type="NCBI Taxonomy" id="1481888"/>
    <lineage>
        <taxon>Eukaryota</taxon>
        <taxon>Sar</taxon>
        <taxon>Alveolata</taxon>
        <taxon>Ciliophora</taxon>
        <taxon>Postciliodesmatophora</taxon>
        <taxon>Heterotrichea</taxon>
        <taxon>Heterotrichida</taxon>
        <taxon>Blepharismidae</taxon>
        <taxon>Blepharisma</taxon>
    </lineage>
</organism>
<dbReference type="Proteomes" id="UP001162131">
    <property type="component" value="Unassembled WGS sequence"/>
</dbReference>
<dbReference type="PANTHER" id="PTHR12277:SF81">
    <property type="entry name" value="PROTEIN ABHD13"/>
    <property type="match status" value="1"/>
</dbReference>
<evidence type="ECO:0000313" key="4">
    <source>
        <dbReference type="Proteomes" id="UP001162131"/>
    </source>
</evidence>
<feature type="transmembrane region" description="Helical" evidence="2">
    <location>
        <begin position="6"/>
        <end position="27"/>
    </location>
</feature>
<dbReference type="Gene3D" id="3.40.50.1820">
    <property type="entry name" value="alpha/beta hydrolase"/>
    <property type="match status" value="1"/>
</dbReference>